<sequence>MEFIISLAHFCEVHGPTSILCTQIQQNPCDTCHHPVSPASDDLSQSDSSCNGLYDQLSTVRQLSSPFETPPISPRSPSSSHNPYFPSYPSDTDFRRRFSGSFDKDEDSCENCTFRVPKKVTDRLPNGAPGSPSKDGRGRNNSPVLRTSQPVLAHGAPAPQYDECNSSPDSSDAEQSKALTAMSHSTSSLPGSTPGSPLYIPRNTHTHTLTYLTMHQPSSPAVFSRLRRSCIRTLSCEMLPFGKPSGPMFFGDPVAGYTIAYIFRLQDPRARGQKRTYALLALGGRDSWRVGKAMVKVTEVFEAIANRIVVMADRVLERESALSSYNQNTLLSRPSTAVPTTPPLSTSASSMPVFMSPQKDKPMSSTASSPVMRNITPVSSFLSAKKVDPDGYPRVSREVMRAKDLSEIVGRDDFFVELHVRFCTLLSSLIKEFGT</sequence>
<dbReference type="Pfam" id="PF11704">
    <property type="entry name" value="Folliculin"/>
    <property type="match status" value="1"/>
</dbReference>
<feature type="compositionally biased region" description="Low complexity" evidence="1">
    <location>
        <begin position="185"/>
        <end position="198"/>
    </location>
</feature>
<dbReference type="GO" id="GO:0005096">
    <property type="term" value="F:GTPase activator activity"/>
    <property type="evidence" value="ECO:0007669"/>
    <property type="project" value="InterPro"/>
</dbReference>
<evidence type="ECO:0000256" key="1">
    <source>
        <dbReference type="SAM" id="MobiDB-lite"/>
    </source>
</evidence>
<dbReference type="Proteomes" id="UP000250266">
    <property type="component" value="Unassembled WGS sequence"/>
</dbReference>
<evidence type="ECO:0000259" key="2">
    <source>
        <dbReference type="PROSITE" id="PS51834"/>
    </source>
</evidence>
<gene>
    <name evidence="3" type="ORF">K432DRAFT_344220</name>
</gene>
<feature type="compositionally biased region" description="Low complexity" evidence="1">
    <location>
        <begin position="334"/>
        <end position="352"/>
    </location>
</feature>
<protein>
    <recommendedName>
        <fullName evidence="2">UDENN FLCN/SMCR8-type domain-containing protein</fullName>
    </recommendedName>
</protein>
<feature type="region of interest" description="Disordered" evidence="1">
    <location>
        <begin position="120"/>
        <end position="202"/>
    </location>
</feature>
<accession>A0A8E2JK31</accession>
<dbReference type="EMBL" id="KV744828">
    <property type="protein sequence ID" value="OCK84904.1"/>
    <property type="molecule type" value="Genomic_DNA"/>
</dbReference>
<dbReference type="PANTHER" id="PTHR31441:SF2">
    <property type="entry name" value="FOLLICULIN"/>
    <property type="match status" value="1"/>
</dbReference>
<name>A0A8E2JK31_9PEZI</name>
<dbReference type="PANTHER" id="PTHR31441">
    <property type="entry name" value="FOLLICULIN FAMILY MEMBER"/>
    <property type="match status" value="1"/>
</dbReference>
<keyword evidence="4" id="KW-1185">Reference proteome</keyword>
<organism evidence="3 4">
    <name type="scientific">Lepidopterella palustris CBS 459.81</name>
    <dbReference type="NCBI Taxonomy" id="1314670"/>
    <lineage>
        <taxon>Eukaryota</taxon>
        <taxon>Fungi</taxon>
        <taxon>Dikarya</taxon>
        <taxon>Ascomycota</taxon>
        <taxon>Pezizomycotina</taxon>
        <taxon>Dothideomycetes</taxon>
        <taxon>Pleosporomycetidae</taxon>
        <taxon>Mytilinidiales</taxon>
        <taxon>Argynnaceae</taxon>
        <taxon>Lepidopterella</taxon>
    </lineage>
</organism>
<feature type="region of interest" description="Disordered" evidence="1">
    <location>
        <begin position="332"/>
        <end position="369"/>
    </location>
</feature>
<dbReference type="OrthoDB" id="5599713at2759"/>
<reference evidence="3 4" key="1">
    <citation type="journal article" date="2016" name="Nat. Commun.">
        <title>Ectomycorrhizal ecology is imprinted in the genome of the dominant symbiotic fungus Cenococcum geophilum.</title>
        <authorList>
            <consortium name="DOE Joint Genome Institute"/>
            <person name="Peter M."/>
            <person name="Kohler A."/>
            <person name="Ohm R.A."/>
            <person name="Kuo A."/>
            <person name="Krutzmann J."/>
            <person name="Morin E."/>
            <person name="Arend M."/>
            <person name="Barry K.W."/>
            <person name="Binder M."/>
            <person name="Choi C."/>
            <person name="Clum A."/>
            <person name="Copeland A."/>
            <person name="Grisel N."/>
            <person name="Haridas S."/>
            <person name="Kipfer T."/>
            <person name="LaButti K."/>
            <person name="Lindquist E."/>
            <person name="Lipzen A."/>
            <person name="Maire R."/>
            <person name="Meier B."/>
            <person name="Mihaltcheva S."/>
            <person name="Molinier V."/>
            <person name="Murat C."/>
            <person name="Poggeler S."/>
            <person name="Quandt C.A."/>
            <person name="Sperisen C."/>
            <person name="Tritt A."/>
            <person name="Tisserant E."/>
            <person name="Crous P.W."/>
            <person name="Henrissat B."/>
            <person name="Nehls U."/>
            <person name="Egli S."/>
            <person name="Spatafora J.W."/>
            <person name="Grigoriev I.V."/>
            <person name="Martin F.M."/>
        </authorList>
    </citation>
    <scope>NUCLEOTIDE SEQUENCE [LARGE SCALE GENOMIC DNA]</scope>
    <source>
        <strain evidence="3 4">CBS 459.81</strain>
    </source>
</reference>
<dbReference type="PROSITE" id="PS51834">
    <property type="entry name" value="DENN_FLCN_SMCR8"/>
    <property type="match status" value="1"/>
</dbReference>
<dbReference type="InterPro" id="IPR037520">
    <property type="entry name" value="Folliculin/SMCR8_longin"/>
</dbReference>
<dbReference type="GO" id="GO:0005829">
    <property type="term" value="C:cytosol"/>
    <property type="evidence" value="ECO:0007669"/>
    <property type="project" value="TreeGrafter"/>
</dbReference>
<dbReference type="InterPro" id="IPR037521">
    <property type="entry name" value="FLCN/SMCR8_DENN"/>
</dbReference>
<feature type="compositionally biased region" description="Polar residues" evidence="1">
    <location>
        <begin position="139"/>
        <end position="150"/>
    </location>
</feature>
<evidence type="ECO:0000313" key="4">
    <source>
        <dbReference type="Proteomes" id="UP000250266"/>
    </source>
</evidence>
<feature type="region of interest" description="Disordered" evidence="1">
    <location>
        <begin position="64"/>
        <end position="91"/>
    </location>
</feature>
<dbReference type="GO" id="GO:1904263">
    <property type="term" value="P:positive regulation of TORC1 signaling"/>
    <property type="evidence" value="ECO:0007669"/>
    <property type="project" value="TreeGrafter"/>
</dbReference>
<evidence type="ECO:0000313" key="3">
    <source>
        <dbReference type="EMBL" id="OCK84904.1"/>
    </source>
</evidence>
<dbReference type="InterPro" id="IPR021713">
    <property type="entry name" value="Folliculin"/>
</dbReference>
<proteinExistence type="predicted"/>
<dbReference type="AlphaFoldDB" id="A0A8E2JK31"/>
<feature type="domain" description="UDENN FLCN/SMCR8-type" evidence="2">
    <location>
        <begin position="195"/>
        <end position="435"/>
    </location>
</feature>